<dbReference type="KEGG" id="bgf:BC1003_4767"/>
<dbReference type="NCBIfam" id="TIGR00014">
    <property type="entry name" value="arsC"/>
    <property type="match status" value="1"/>
</dbReference>
<keyword evidence="2 4" id="KW-0560">Oxidoreductase</keyword>
<dbReference type="SUPFAM" id="SSF52833">
    <property type="entry name" value="Thioredoxin-like"/>
    <property type="match status" value="1"/>
</dbReference>
<dbReference type="GO" id="GO:0008794">
    <property type="term" value="F:arsenate reductase (glutaredoxin) activity"/>
    <property type="evidence" value="ECO:0007669"/>
    <property type="project" value="UniProtKB-UniRule"/>
</dbReference>
<dbReference type="PROSITE" id="PS51353">
    <property type="entry name" value="ARSC"/>
    <property type="match status" value="1"/>
</dbReference>
<dbReference type="Pfam" id="PF03960">
    <property type="entry name" value="ArsC"/>
    <property type="match status" value="1"/>
</dbReference>
<evidence type="ECO:0000256" key="3">
    <source>
        <dbReference type="PROSITE-ProRule" id="PRU01282"/>
    </source>
</evidence>
<dbReference type="PANTHER" id="PTHR30041:SF4">
    <property type="entry name" value="ARSENATE REDUCTASE"/>
    <property type="match status" value="1"/>
</dbReference>
<gene>
    <name evidence="5" type="ordered locus">BC1003_4767</name>
</gene>
<dbReference type="InterPro" id="IPR036249">
    <property type="entry name" value="Thioredoxin-like_sf"/>
</dbReference>
<dbReference type="EMBL" id="CP002218">
    <property type="protein sequence ID" value="ADN60695.1"/>
    <property type="molecule type" value="Genomic_DNA"/>
</dbReference>
<evidence type="ECO:0000256" key="1">
    <source>
        <dbReference type="ARBA" id="ARBA00007198"/>
    </source>
</evidence>
<evidence type="ECO:0000256" key="4">
    <source>
        <dbReference type="RuleBase" id="RU362029"/>
    </source>
</evidence>
<protein>
    <recommendedName>
        <fullName evidence="4">Arsenate reductase</fullName>
        <ecNumber evidence="4">1.20.4.1</ecNumber>
    </recommendedName>
</protein>
<evidence type="ECO:0000313" key="5">
    <source>
        <dbReference type="EMBL" id="ADN60695.1"/>
    </source>
</evidence>
<dbReference type="eggNOG" id="COG1393">
    <property type="taxonomic scope" value="Bacteria"/>
</dbReference>
<dbReference type="EC" id="1.20.4.1" evidence="4"/>
<dbReference type="HOGENOM" id="CLU_116644_0_1_4"/>
<dbReference type="PANTHER" id="PTHR30041">
    <property type="entry name" value="ARSENATE REDUCTASE"/>
    <property type="match status" value="1"/>
</dbReference>
<comment type="catalytic activity">
    <reaction evidence="4">
        <text>[glutaredoxin]-dithiol + arsenate + glutathione + H(+) = glutathionyl-S-S-[glutaredoxin] + arsenite + H2O</text>
        <dbReference type="Rhea" id="RHEA:22016"/>
        <dbReference type="Rhea" id="RHEA-COMP:10729"/>
        <dbReference type="Rhea" id="RHEA-COMP:17668"/>
        <dbReference type="ChEBI" id="CHEBI:15377"/>
        <dbReference type="ChEBI" id="CHEBI:15378"/>
        <dbReference type="ChEBI" id="CHEBI:29242"/>
        <dbReference type="ChEBI" id="CHEBI:29950"/>
        <dbReference type="ChEBI" id="CHEBI:48597"/>
        <dbReference type="ChEBI" id="CHEBI:57925"/>
        <dbReference type="ChEBI" id="CHEBI:146199"/>
        <dbReference type="EC" id="1.20.4.1"/>
    </reaction>
</comment>
<reference evidence="5" key="1">
    <citation type="submission" date="2010-09" db="EMBL/GenBank/DDBJ databases">
        <title>Complete sequence of chromosome2 of Burkholderia sp. CCGE1003.</title>
        <authorList>
            <consortium name="US DOE Joint Genome Institute"/>
            <person name="Lucas S."/>
            <person name="Copeland A."/>
            <person name="Lapidus A."/>
            <person name="Cheng J.-F."/>
            <person name="Bruce D."/>
            <person name="Goodwin L."/>
            <person name="Pitluck S."/>
            <person name="Daligault H."/>
            <person name="Davenport K."/>
            <person name="Detter J.C."/>
            <person name="Han C."/>
            <person name="Tapia R."/>
            <person name="Land M."/>
            <person name="Hauser L."/>
            <person name="Jeffries C."/>
            <person name="Kyrpides N."/>
            <person name="Ivanova N."/>
            <person name="Ovchinnikova G."/>
            <person name="Martinez-Romero E."/>
            <person name="Rogel M.A."/>
            <person name="Auchtung J."/>
            <person name="Tiedje J.M."/>
            <person name="Woyke T."/>
        </authorList>
    </citation>
    <scope>NUCLEOTIDE SEQUENCE</scope>
    <source>
        <strain evidence="5">CCGE1003</strain>
    </source>
</reference>
<name>E1THT6_BURSG</name>
<dbReference type="Gene3D" id="3.40.30.10">
    <property type="entry name" value="Glutaredoxin"/>
    <property type="match status" value="1"/>
</dbReference>
<dbReference type="InterPro" id="IPR006660">
    <property type="entry name" value="Arsenate_reductase-like"/>
</dbReference>
<accession>E1THT6</accession>
<dbReference type="InterPro" id="IPR006659">
    <property type="entry name" value="Arsenate_reductase"/>
</dbReference>
<dbReference type="OrthoDB" id="9790554at2"/>
<organism evidence="5">
    <name type="scientific">Burkholderia sp. (strain CCGE1003)</name>
    <dbReference type="NCBI Taxonomy" id="640512"/>
    <lineage>
        <taxon>Bacteria</taxon>
        <taxon>Pseudomonadati</taxon>
        <taxon>Pseudomonadota</taxon>
        <taxon>Betaproteobacteria</taxon>
        <taxon>Burkholderiales</taxon>
        <taxon>Burkholderiaceae</taxon>
        <taxon>Burkholderia</taxon>
    </lineage>
</organism>
<dbReference type="AlphaFoldDB" id="E1THT6"/>
<sequence>MITIYHNPRCSKSRSACELIASQYKREEETTQIIEYLKQPLSTAQLKELNRQLGCPVREMIRDSEPIYKELGLSDSTLSDAQLYEALAAHPILLQRPIVVRNDRAVIGRPPENVATLFV</sequence>
<evidence type="ECO:0000256" key="2">
    <source>
        <dbReference type="ARBA" id="ARBA00023002"/>
    </source>
</evidence>
<dbReference type="STRING" id="640512.BC1003_4767"/>
<proteinExistence type="inferred from homology"/>
<dbReference type="CDD" id="cd03034">
    <property type="entry name" value="ArsC_ArsC"/>
    <property type="match status" value="1"/>
</dbReference>
<comment type="similarity">
    <text evidence="1 3 4">Belongs to the ArsC family.</text>
</comment>